<dbReference type="AlphaFoldDB" id="A0A915IXD6"/>
<feature type="region of interest" description="Disordered" evidence="1">
    <location>
        <begin position="26"/>
        <end position="53"/>
    </location>
</feature>
<accession>A0A915IXD6</accession>
<keyword evidence="2" id="KW-1185">Reference proteome</keyword>
<sequence length="124" mass="13658">MTTPSTSSASTADKPPPYRELINVKERYPYARAHGQPPQSHHRQVVAPDPPQPAAALTSAYDNCFDFRIRQLLSSHYHSPIQLPKCAHQSDIAARATVPLGRVSLFRTASNATFFLGSTLQSPF</sequence>
<evidence type="ECO:0000313" key="3">
    <source>
        <dbReference type="WBParaSite" id="nRc.2.0.1.t18075-RA"/>
    </source>
</evidence>
<dbReference type="WBParaSite" id="nRc.2.0.1.t18075-RA">
    <property type="protein sequence ID" value="nRc.2.0.1.t18075-RA"/>
    <property type="gene ID" value="nRc.2.0.1.g18075"/>
</dbReference>
<reference evidence="3" key="1">
    <citation type="submission" date="2022-11" db="UniProtKB">
        <authorList>
            <consortium name="WormBaseParasite"/>
        </authorList>
    </citation>
    <scope>IDENTIFICATION</scope>
</reference>
<name>A0A915IXD6_ROMCU</name>
<evidence type="ECO:0000313" key="2">
    <source>
        <dbReference type="Proteomes" id="UP000887565"/>
    </source>
</evidence>
<protein>
    <submittedName>
        <fullName evidence="3">Uncharacterized protein</fullName>
    </submittedName>
</protein>
<evidence type="ECO:0000256" key="1">
    <source>
        <dbReference type="SAM" id="MobiDB-lite"/>
    </source>
</evidence>
<proteinExistence type="predicted"/>
<organism evidence="2 3">
    <name type="scientific">Romanomermis culicivorax</name>
    <name type="common">Nematode worm</name>
    <dbReference type="NCBI Taxonomy" id="13658"/>
    <lineage>
        <taxon>Eukaryota</taxon>
        <taxon>Metazoa</taxon>
        <taxon>Ecdysozoa</taxon>
        <taxon>Nematoda</taxon>
        <taxon>Enoplea</taxon>
        <taxon>Dorylaimia</taxon>
        <taxon>Mermithida</taxon>
        <taxon>Mermithoidea</taxon>
        <taxon>Mermithidae</taxon>
        <taxon>Romanomermis</taxon>
    </lineage>
</organism>
<dbReference type="Proteomes" id="UP000887565">
    <property type="component" value="Unplaced"/>
</dbReference>